<dbReference type="PANTHER" id="PTHR45436">
    <property type="entry name" value="SENSOR HISTIDINE KINASE YKOH"/>
    <property type="match status" value="1"/>
</dbReference>
<dbReference type="Gene3D" id="6.10.340.10">
    <property type="match status" value="1"/>
</dbReference>
<evidence type="ECO:0000256" key="9">
    <source>
        <dbReference type="ARBA" id="ARBA00023012"/>
    </source>
</evidence>
<evidence type="ECO:0000256" key="4">
    <source>
        <dbReference type="ARBA" id="ARBA00022553"/>
    </source>
</evidence>
<dbReference type="GO" id="GO:0016301">
    <property type="term" value="F:kinase activity"/>
    <property type="evidence" value="ECO:0007669"/>
    <property type="project" value="UniProtKB-KW"/>
</dbReference>
<dbReference type="SMART" id="SM00388">
    <property type="entry name" value="HisKA"/>
    <property type="match status" value="1"/>
</dbReference>
<keyword evidence="5" id="KW-0808">Transferase</keyword>
<evidence type="ECO:0000256" key="3">
    <source>
        <dbReference type="ARBA" id="ARBA00012438"/>
    </source>
</evidence>
<evidence type="ECO:0000256" key="5">
    <source>
        <dbReference type="ARBA" id="ARBA00022679"/>
    </source>
</evidence>
<dbReference type="InterPro" id="IPR003594">
    <property type="entry name" value="HATPase_dom"/>
</dbReference>
<feature type="compositionally biased region" description="Pro residues" evidence="11">
    <location>
        <begin position="9"/>
        <end position="27"/>
    </location>
</feature>
<evidence type="ECO:0000256" key="8">
    <source>
        <dbReference type="ARBA" id="ARBA00022989"/>
    </source>
</evidence>
<dbReference type="SUPFAM" id="SSF47384">
    <property type="entry name" value="Homodimeric domain of signal transducing histidine kinase"/>
    <property type="match status" value="1"/>
</dbReference>
<evidence type="ECO:0000256" key="10">
    <source>
        <dbReference type="ARBA" id="ARBA00023136"/>
    </source>
</evidence>
<protein>
    <recommendedName>
        <fullName evidence="3">histidine kinase</fullName>
        <ecNumber evidence="3">2.7.13.3</ecNumber>
    </recommendedName>
</protein>
<comment type="caution">
    <text evidence="15">The sequence shown here is derived from an EMBL/GenBank/DDBJ whole genome shotgun (WGS) entry which is preliminary data.</text>
</comment>
<keyword evidence="7 15" id="KW-0418">Kinase</keyword>
<comment type="subcellular location">
    <subcellularLocation>
        <location evidence="2">Membrane</location>
    </subcellularLocation>
</comment>
<evidence type="ECO:0000256" key="11">
    <source>
        <dbReference type="SAM" id="MobiDB-lite"/>
    </source>
</evidence>
<dbReference type="PROSITE" id="PS50885">
    <property type="entry name" value="HAMP"/>
    <property type="match status" value="1"/>
</dbReference>
<dbReference type="SMART" id="SM00387">
    <property type="entry name" value="HATPase_c"/>
    <property type="match status" value="1"/>
</dbReference>
<dbReference type="CDD" id="cd06225">
    <property type="entry name" value="HAMP"/>
    <property type="match status" value="1"/>
</dbReference>
<sequence>MATTSPPEKTAPPPPPPPPAVAEPPAPGDDAAAPRQSGVAEAVADQLRTTPAADAEAPSPGFAAGLGARAGALRPPGLFRSAGFRFAALFAALFAAASLVLVGALWLVTAGTLDRQTDMAIRSDALALVERFREGGTTGLVEAIEERLAVDVENDSIYLLVTADTDRRLAGNLNRWPVAWHPTENWFRTRVVHDGAETQARLYKVELPELRLLVGRDDTERQRLQQLLTEGALSTSGLAGSLAFFGAWLMRRAMQARMRPAFATAAAISAGDLSQRVPLSGRDDEFDRLAATMNTMLDRIETLMDGVRGVSDAIAHDLRTPIARARAKLEEALANAGRPSTPEGAALRRAVERGIADLDGIARIFRALLRIAEAEAGARRAAFAAFDLAPVLADAGEIYEAAAEARGLRLATDLPETLELSGDRDLLLQAVANLLDNAIKFTPPGGEVRLSAAVVETADGGAGIEVAVEDDGPGMASADRERAGQRFFRADEARATPGSGLGLALVQAVAGLHRGELVLEDANSDGAPRGLRAVLRLPLS</sequence>
<dbReference type="EC" id="2.7.13.3" evidence="3"/>
<feature type="region of interest" description="Disordered" evidence="11">
    <location>
        <begin position="1"/>
        <end position="44"/>
    </location>
</feature>
<evidence type="ECO:0000256" key="2">
    <source>
        <dbReference type="ARBA" id="ARBA00004370"/>
    </source>
</evidence>
<feature type="transmembrane region" description="Helical" evidence="12">
    <location>
        <begin position="86"/>
        <end position="108"/>
    </location>
</feature>
<dbReference type="PANTHER" id="PTHR45436:SF8">
    <property type="entry name" value="HISTIDINE KINASE"/>
    <property type="match status" value="1"/>
</dbReference>
<keyword evidence="6 12" id="KW-0812">Transmembrane</keyword>
<organism evidence="15 16">
    <name type="scientific">Craurococcus roseus</name>
    <dbReference type="NCBI Taxonomy" id="77585"/>
    <lineage>
        <taxon>Bacteria</taxon>
        <taxon>Pseudomonadati</taxon>
        <taxon>Pseudomonadota</taxon>
        <taxon>Alphaproteobacteria</taxon>
        <taxon>Acetobacterales</taxon>
        <taxon>Acetobacteraceae</taxon>
        <taxon>Craurococcus</taxon>
    </lineage>
</organism>
<keyword evidence="10 12" id="KW-0472">Membrane</keyword>
<gene>
    <name evidence="15" type="primary">uczS</name>
    <name evidence="15" type="ORF">GCM10009416_19150</name>
</gene>
<evidence type="ECO:0000256" key="12">
    <source>
        <dbReference type="SAM" id="Phobius"/>
    </source>
</evidence>
<evidence type="ECO:0000259" key="14">
    <source>
        <dbReference type="PROSITE" id="PS50885"/>
    </source>
</evidence>
<keyword evidence="8 12" id="KW-1133">Transmembrane helix</keyword>
<dbReference type="Gene3D" id="3.30.565.10">
    <property type="entry name" value="Histidine kinase-like ATPase, C-terminal domain"/>
    <property type="match status" value="1"/>
</dbReference>
<proteinExistence type="predicted"/>
<dbReference type="Pfam" id="PF02518">
    <property type="entry name" value="HATPase_c"/>
    <property type="match status" value="1"/>
</dbReference>
<dbReference type="SUPFAM" id="SSF55874">
    <property type="entry name" value="ATPase domain of HSP90 chaperone/DNA topoisomerase II/histidine kinase"/>
    <property type="match status" value="1"/>
</dbReference>
<evidence type="ECO:0000256" key="1">
    <source>
        <dbReference type="ARBA" id="ARBA00000085"/>
    </source>
</evidence>
<evidence type="ECO:0000256" key="7">
    <source>
        <dbReference type="ARBA" id="ARBA00022777"/>
    </source>
</evidence>
<dbReference type="RefSeq" id="WP_343895019.1">
    <property type="nucleotide sequence ID" value="NZ_BAAAFZ010000022.1"/>
</dbReference>
<dbReference type="CDD" id="cd00075">
    <property type="entry name" value="HATPase"/>
    <property type="match status" value="1"/>
</dbReference>
<evidence type="ECO:0000256" key="6">
    <source>
        <dbReference type="ARBA" id="ARBA00022692"/>
    </source>
</evidence>
<feature type="domain" description="Histidine kinase" evidence="13">
    <location>
        <begin position="313"/>
        <end position="540"/>
    </location>
</feature>
<reference evidence="15 16" key="1">
    <citation type="journal article" date="2019" name="Int. J. Syst. Evol. Microbiol.">
        <title>The Global Catalogue of Microorganisms (GCM) 10K type strain sequencing project: providing services to taxonomists for standard genome sequencing and annotation.</title>
        <authorList>
            <consortium name="The Broad Institute Genomics Platform"/>
            <consortium name="The Broad Institute Genome Sequencing Center for Infectious Disease"/>
            <person name="Wu L."/>
            <person name="Ma J."/>
        </authorList>
    </citation>
    <scope>NUCLEOTIDE SEQUENCE [LARGE SCALE GENOMIC DNA]</scope>
    <source>
        <strain evidence="15 16">JCM 9933</strain>
    </source>
</reference>
<dbReference type="PROSITE" id="PS50109">
    <property type="entry name" value="HIS_KIN"/>
    <property type="match status" value="1"/>
</dbReference>
<evidence type="ECO:0000313" key="16">
    <source>
        <dbReference type="Proteomes" id="UP001501588"/>
    </source>
</evidence>
<dbReference type="PRINTS" id="PR00344">
    <property type="entry name" value="BCTRLSENSOR"/>
</dbReference>
<dbReference type="SMART" id="SM00304">
    <property type="entry name" value="HAMP"/>
    <property type="match status" value="1"/>
</dbReference>
<keyword evidence="16" id="KW-1185">Reference proteome</keyword>
<dbReference type="InterPro" id="IPR036097">
    <property type="entry name" value="HisK_dim/P_sf"/>
</dbReference>
<feature type="transmembrane region" description="Helical" evidence="12">
    <location>
        <begin position="231"/>
        <end position="250"/>
    </location>
</feature>
<dbReference type="Pfam" id="PF00672">
    <property type="entry name" value="HAMP"/>
    <property type="match status" value="1"/>
</dbReference>
<dbReference type="InterPro" id="IPR003661">
    <property type="entry name" value="HisK_dim/P_dom"/>
</dbReference>
<dbReference type="InterPro" id="IPR050428">
    <property type="entry name" value="TCS_sensor_his_kinase"/>
</dbReference>
<dbReference type="InterPro" id="IPR003660">
    <property type="entry name" value="HAMP_dom"/>
</dbReference>
<keyword evidence="4" id="KW-0597">Phosphoprotein</keyword>
<dbReference type="SUPFAM" id="SSF158472">
    <property type="entry name" value="HAMP domain-like"/>
    <property type="match status" value="1"/>
</dbReference>
<comment type="catalytic activity">
    <reaction evidence="1">
        <text>ATP + protein L-histidine = ADP + protein N-phospho-L-histidine.</text>
        <dbReference type="EC" id="2.7.13.3"/>
    </reaction>
</comment>
<keyword evidence="9" id="KW-0902">Two-component regulatory system</keyword>
<dbReference type="EMBL" id="BAAAFZ010000022">
    <property type="protein sequence ID" value="GAA0580844.1"/>
    <property type="molecule type" value="Genomic_DNA"/>
</dbReference>
<feature type="domain" description="HAMP" evidence="14">
    <location>
        <begin position="263"/>
        <end position="305"/>
    </location>
</feature>
<dbReference type="Proteomes" id="UP001501588">
    <property type="component" value="Unassembled WGS sequence"/>
</dbReference>
<accession>A0ABN1F3G6</accession>
<dbReference type="InterPro" id="IPR005467">
    <property type="entry name" value="His_kinase_dom"/>
</dbReference>
<evidence type="ECO:0000259" key="13">
    <source>
        <dbReference type="PROSITE" id="PS50109"/>
    </source>
</evidence>
<evidence type="ECO:0000313" key="15">
    <source>
        <dbReference type="EMBL" id="GAA0580844.1"/>
    </source>
</evidence>
<name>A0ABN1F3G6_9PROT</name>
<dbReference type="InterPro" id="IPR036890">
    <property type="entry name" value="HATPase_C_sf"/>
</dbReference>
<dbReference type="InterPro" id="IPR004358">
    <property type="entry name" value="Sig_transdc_His_kin-like_C"/>
</dbReference>